<feature type="non-terminal residue" evidence="2">
    <location>
        <position position="1"/>
    </location>
</feature>
<proteinExistence type="predicted"/>
<evidence type="ECO:0000313" key="2">
    <source>
        <dbReference type="EMBL" id="KAK6301389.1"/>
    </source>
</evidence>
<gene>
    <name evidence="2" type="ORF">J4Q44_G00274420</name>
</gene>
<name>A0AAN8KUL8_9TELE</name>
<accession>A0AAN8KUL8</accession>
<feature type="compositionally biased region" description="Polar residues" evidence="1">
    <location>
        <begin position="1"/>
        <end position="14"/>
    </location>
</feature>
<organism evidence="2 3">
    <name type="scientific">Coregonus suidteri</name>
    <dbReference type="NCBI Taxonomy" id="861788"/>
    <lineage>
        <taxon>Eukaryota</taxon>
        <taxon>Metazoa</taxon>
        <taxon>Chordata</taxon>
        <taxon>Craniata</taxon>
        <taxon>Vertebrata</taxon>
        <taxon>Euteleostomi</taxon>
        <taxon>Actinopterygii</taxon>
        <taxon>Neopterygii</taxon>
        <taxon>Teleostei</taxon>
        <taxon>Protacanthopterygii</taxon>
        <taxon>Salmoniformes</taxon>
        <taxon>Salmonidae</taxon>
        <taxon>Coregoninae</taxon>
        <taxon>Coregonus</taxon>
    </lineage>
</organism>
<protein>
    <submittedName>
        <fullName evidence="2">Uncharacterized protein</fullName>
    </submittedName>
</protein>
<feature type="compositionally biased region" description="Pro residues" evidence="1">
    <location>
        <begin position="32"/>
        <end position="45"/>
    </location>
</feature>
<dbReference type="AlphaFoldDB" id="A0AAN8KUL8"/>
<feature type="compositionally biased region" description="Low complexity" evidence="1">
    <location>
        <begin position="83"/>
        <end position="119"/>
    </location>
</feature>
<reference evidence="2 3" key="1">
    <citation type="submission" date="2021-04" db="EMBL/GenBank/DDBJ databases">
        <authorList>
            <person name="De Guttry C."/>
            <person name="Zahm M."/>
            <person name="Klopp C."/>
            <person name="Cabau C."/>
            <person name="Louis A."/>
            <person name="Berthelot C."/>
            <person name="Parey E."/>
            <person name="Roest Crollius H."/>
            <person name="Montfort J."/>
            <person name="Robinson-Rechavi M."/>
            <person name="Bucao C."/>
            <person name="Bouchez O."/>
            <person name="Gislard M."/>
            <person name="Lluch J."/>
            <person name="Milhes M."/>
            <person name="Lampietro C."/>
            <person name="Lopez Roques C."/>
            <person name="Donnadieu C."/>
            <person name="Braasch I."/>
            <person name="Desvignes T."/>
            <person name="Postlethwait J."/>
            <person name="Bobe J."/>
            <person name="Wedekind C."/>
            <person name="Guiguen Y."/>
        </authorList>
    </citation>
    <scope>NUCLEOTIDE SEQUENCE [LARGE SCALE GENOMIC DNA]</scope>
    <source>
        <strain evidence="2">Cs_M1</strain>
        <tissue evidence="2">Blood</tissue>
    </source>
</reference>
<dbReference type="EMBL" id="JAGTTL010000026">
    <property type="protein sequence ID" value="KAK6301389.1"/>
    <property type="molecule type" value="Genomic_DNA"/>
</dbReference>
<dbReference type="Proteomes" id="UP001356427">
    <property type="component" value="Unassembled WGS sequence"/>
</dbReference>
<keyword evidence="3" id="KW-1185">Reference proteome</keyword>
<feature type="compositionally biased region" description="Low complexity" evidence="1">
    <location>
        <begin position="16"/>
        <end position="31"/>
    </location>
</feature>
<comment type="caution">
    <text evidence="2">The sequence shown here is derived from an EMBL/GenBank/DDBJ whole genome shotgun (WGS) entry which is preliminary data.</text>
</comment>
<evidence type="ECO:0000313" key="3">
    <source>
        <dbReference type="Proteomes" id="UP001356427"/>
    </source>
</evidence>
<evidence type="ECO:0000256" key="1">
    <source>
        <dbReference type="SAM" id="MobiDB-lite"/>
    </source>
</evidence>
<sequence length="119" mass="12756">RTDQSHGPLQQSLHAPSHPGGHLGQPLHHSGPPQPSRQQAPPPQQQHPGPNDHLQQCDPFNPSDSLLSQGGGQALPDMPQPSLDLLPDLANPDDLLSYLDPPDLPSSSNDDLLSLFENN</sequence>
<feature type="region of interest" description="Disordered" evidence="1">
    <location>
        <begin position="1"/>
        <end position="119"/>
    </location>
</feature>